<sequence>MIAYRPAEAADVAWIGPRLRPADVAEVAASSGIPAARGLALSHAASSMAITAEADGEPAAMFGVVPGSALLGEAVIWMLATPAADRQARAWLREAPQWIALLGDGWRVLRNHVDVRNRASVRWLVRMGFRLEPAVPFGVEGRPFYPFWKEVGHV</sequence>
<reference evidence="1" key="1">
    <citation type="submission" date="2022-04" db="EMBL/GenBank/DDBJ databases">
        <title>Roseomonas acroporae sp. nov., isolated from coral Acropora digitifera.</title>
        <authorList>
            <person name="Sun H."/>
        </authorList>
    </citation>
    <scope>NUCLEOTIDE SEQUENCE</scope>
    <source>
        <strain evidence="1">NAR14</strain>
    </source>
</reference>
<dbReference type="InterPro" id="IPR016181">
    <property type="entry name" value="Acyl_CoA_acyltransferase"/>
</dbReference>
<gene>
    <name evidence="1" type="ORF">M0638_26995</name>
</gene>
<dbReference type="EMBL" id="JALPRX010000165">
    <property type="protein sequence ID" value="MCK8788008.1"/>
    <property type="molecule type" value="Genomic_DNA"/>
</dbReference>
<keyword evidence="2" id="KW-1185">Reference proteome</keyword>
<evidence type="ECO:0000313" key="2">
    <source>
        <dbReference type="Proteomes" id="UP001139516"/>
    </source>
</evidence>
<organism evidence="1 2">
    <name type="scientific">Roseomonas acroporae</name>
    <dbReference type="NCBI Taxonomy" id="2937791"/>
    <lineage>
        <taxon>Bacteria</taxon>
        <taxon>Pseudomonadati</taxon>
        <taxon>Pseudomonadota</taxon>
        <taxon>Alphaproteobacteria</taxon>
        <taxon>Acetobacterales</taxon>
        <taxon>Roseomonadaceae</taxon>
        <taxon>Roseomonas</taxon>
    </lineage>
</organism>
<evidence type="ECO:0000313" key="1">
    <source>
        <dbReference type="EMBL" id="MCK8788008.1"/>
    </source>
</evidence>
<comment type="caution">
    <text evidence="1">The sequence shown here is derived from an EMBL/GenBank/DDBJ whole genome shotgun (WGS) entry which is preliminary data.</text>
</comment>
<dbReference type="RefSeq" id="WP_248670052.1">
    <property type="nucleotide sequence ID" value="NZ_JALPRX010000165.1"/>
</dbReference>
<protein>
    <submittedName>
        <fullName evidence="1">Uncharacterized protein</fullName>
    </submittedName>
</protein>
<dbReference type="Proteomes" id="UP001139516">
    <property type="component" value="Unassembled WGS sequence"/>
</dbReference>
<dbReference type="SUPFAM" id="SSF55729">
    <property type="entry name" value="Acyl-CoA N-acyltransferases (Nat)"/>
    <property type="match status" value="1"/>
</dbReference>
<accession>A0A9X2BWP1</accession>
<proteinExistence type="predicted"/>
<dbReference type="AlphaFoldDB" id="A0A9X2BWP1"/>
<name>A0A9X2BWP1_9PROT</name>